<keyword evidence="3" id="KW-1185">Reference proteome</keyword>
<keyword evidence="1" id="KW-1133">Transmembrane helix</keyword>
<evidence type="ECO:0008006" key="4">
    <source>
        <dbReference type="Google" id="ProtNLM"/>
    </source>
</evidence>
<evidence type="ECO:0000313" key="2">
    <source>
        <dbReference type="EMBL" id="RBQ22483.1"/>
    </source>
</evidence>
<proteinExistence type="predicted"/>
<name>A0A366M9I0_9EURY</name>
<dbReference type="Proteomes" id="UP000253099">
    <property type="component" value="Unassembled WGS sequence"/>
</dbReference>
<organism evidence="2 3">
    <name type="scientific">Candidatus Methanobinarius endosymbioticus</name>
    <dbReference type="NCBI Taxonomy" id="2006182"/>
    <lineage>
        <taxon>Archaea</taxon>
        <taxon>Methanobacteriati</taxon>
        <taxon>Methanobacteriota</taxon>
        <taxon>Methanomada group</taxon>
        <taxon>Methanobacteria</taxon>
        <taxon>Methanobacteriales</taxon>
        <taxon>Methanobacteriaceae</taxon>
        <taxon>Candidatus Methanobinarius</taxon>
    </lineage>
</organism>
<feature type="transmembrane region" description="Helical" evidence="1">
    <location>
        <begin position="12"/>
        <end position="29"/>
    </location>
</feature>
<accession>A0A366M9I0</accession>
<keyword evidence="1" id="KW-0472">Membrane</keyword>
<evidence type="ECO:0000256" key="1">
    <source>
        <dbReference type="SAM" id="Phobius"/>
    </source>
</evidence>
<gene>
    <name evidence="2" type="ORF">ALNOE001_19340</name>
</gene>
<dbReference type="SUPFAM" id="SSF51126">
    <property type="entry name" value="Pectin lyase-like"/>
    <property type="match status" value="1"/>
</dbReference>
<comment type="caution">
    <text evidence="2">The sequence shown here is derived from an EMBL/GenBank/DDBJ whole genome shotgun (WGS) entry which is preliminary data.</text>
</comment>
<evidence type="ECO:0000313" key="3">
    <source>
        <dbReference type="Proteomes" id="UP000253099"/>
    </source>
</evidence>
<dbReference type="AlphaFoldDB" id="A0A366M9I0"/>
<dbReference type="InterPro" id="IPR011050">
    <property type="entry name" value="Pectin_lyase_fold/virulence"/>
</dbReference>
<keyword evidence="1" id="KW-0812">Transmembrane</keyword>
<protein>
    <recommendedName>
        <fullName evidence="4">Adhesin-like protein</fullName>
    </recommendedName>
</protein>
<dbReference type="PROSITE" id="PS51257">
    <property type="entry name" value="PROKAR_LIPOPROTEIN"/>
    <property type="match status" value="1"/>
</dbReference>
<dbReference type="EMBL" id="NIZT01000065">
    <property type="protein sequence ID" value="RBQ22483.1"/>
    <property type="molecule type" value="Genomic_DNA"/>
</dbReference>
<reference evidence="2 3" key="1">
    <citation type="submission" date="2018-06" db="EMBL/GenBank/DDBJ databases">
        <title>Genomic insight into two independent archaeal endosymbiosis events.</title>
        <authorList>
            <person name="Lind A.E."/>
            <person name="Lewis W.H."/>
            <person name="Spang A."/>
            <person name="Guy L."/>
            <person name="Embley M.T."/>
            <person name="Ettema T.J.G."/>
        </authorList>
    </citation>
    <scope>NUCLEOTIDE SEQUENCE [LARGE SCALE GENOMIC DNA]</scope>
    <source>
        <strain evidence="2">NOE</strain>
    </source>
</reference>
<sequence>MNKKCDNKFKNYFILILLVLIAFSCLYSLNYSNGAGNITLSNNSSIKSAITDVSFYDVIILENGTYSGKNNTNIVINRNITIIGKYENGTIINGEGTSSFFEISRGFSVNLINLTFINGFNNGYSSFFLNSGGTIQNYGNLSIMNSYFINNTQNSPLSFSNGGGAIKNVRILYIANCYFINNKGVNGGAIFNVGELYVNNSVFTNNKVNFHGNDIYNSWKTLSTHVMISGIGSSYIISDGMVKIDKSYFINNLSKNIEVIYNNGNISVHDSVFSSDSAHDIYNLGHLTKNNASLKVINHFLFKCS</sequence>